<dbReference type="InterPro" id="IPR052789">
    <property type="entry name" value="SSUH2_homolog"/>
</dbReference>
<sequence>MSHSRDTALVPTMYLVSSDGIEPPTYEESEAEFLARSLNTTPSPGRPLLTLVSLDDEDLRRFCYKYIEDDCCYGSRFIKDMILTQIWNDCAFLYTVESLTEKRETCLTHTPYNGRLEDGPEEEGSPPDRWLVHVNAPTIFVDNSTTREIPFSAYIKVCHRCNGQKQWSCSHCDARGKEKCQKCNGRGWYDDYACSKCAGTGKVTYVFHFSLKRSDEKIK</sequence>
<name>A0A8X6R8H8_TRICX</name>
<comment type="caution">
    <text evidence="1">The sequence shown here is derived from an EMBL/GenBank/DDBJ whole genome shotgun (WGS) entry which is preliminary data.</text>
</comment>
<gene>
    <name evidence="1" type="primary">ssuh2</name>
    <name evidence="1" type="ORF">TNCV_2190931</name>
</gene>
<dbReference type="Gene3D" id="6.20.20.10">
    <property type="match status" value="1"/>
</dbReference>
<evidence type="ECO:0000313" key="2">
    <source>
        <dbReference type="Proteomes" id="UP000887159"/>
    </source>
</evidence>
<evidence type="ECO:0000313" key="1">
    <source>
        <dbReference type="EMBL" id="GFX87817.1"/>
    </source>
</evidence>
<dbReference type="EMBL" id="BMAU01021039">
    <property type="protein sequence ID" value="GFX87817.1"/>
    <property type="molecule type" value="Genomic_DNA"/>
</dbReference>
<dbReference type="InterPro" id="IPR036410">
    <property type="entry name" value="HSP_DnaJ_Cys-rich_dom_sf"/>
</dbReference>
<organism evidence="1 2">
    <name type="scientific">Trichonephila clavipes</name>
    <name type="common">Golden silk orbweaver</name>
    <name type="synonym">Nephila clavipes</name>
    <dbReference type="NCBI Taxonomy" id="2585209"/>
    <lineage>
        <taxon>Eukaryota</taxon>
        <taxon>Metazoa</taxon>
        <taxon>Ecdysozoa</taxon>
        <taxon>Arthropoda</taxon>
        <taxon>Chelicerata</taxon>
        <taxon>Arachnida</taxon>
        <taxon>Araneae</taxon>
        <taxon>Araneomorphae</taxon>
        <taxon>Entelegynae</taxon>
        <taxon>Araneoidea</taxon>
        <taxon>Nephilidae</taxon>
        <taxon>Trichonephila</taxon>
    </lineage>
</organism>
<dbReference type="PANTHER" id="PTHR48465:SF1">
    <property type="entry name" value="PROTEIN SSUH2 HOMOLOG"/>
    <property type="match status" value="1"/>
</dbReference>
<proteinExistence type="predicted"/>
<accession>A0A8X6R8H8</accession>
<protein>
    <submittedName>
        <fullName evidence="1">Protein SSUH2 homolog</fullName>
    </submittedName>
</protein>
<dbReference type="AlphaFoldDB" id="A0A8X6R8H8"/>
<dbReference type="PANTHER" id="PTHR48465">
    <property type="entry name" value="PROTEIN SSUH2 HOMOLOG"/>
    <property type="match status" value="1"/>
</dbReference>
<reference evidence="1" key="1">
    <citation type="submission" date="2020-08" db="EMBL/GenBank/DDBJ databases">
        <title>Multicomponent nature underlies the extraordinary mechanical properties of spider dragline silk.</title>
        <authorList>
            <person name="Kono N."/>
            <person name="Nakamura H."/>
            <person name="Mori M."/>
            <person name="Yoshida Y."/>
            <person name="Ohtoshi R."/>
            <person name="Malay A.D."/>
            <person name="Moran D.A.P."/>
            <person name="Tomita M."/>
            <person name="Numata K."/>
            <person name="Arakawa K."/>
        </authorList>
    </citation>
    <scope>NUCLEOTIDE SEQUENCE</scope>
</reference>
<keyword evidence="2" id="KW-1185">Reference proteome</keyword>
<dbReference type="SUPFAM" id="SSF57938">
    <property type="entry name" value="DnaJ/Hsp40 cysteine-rich domain"/>
    <property type="match status" value="1"/>
</dbReference>
<dbReference type="Proteomes" id="UP000887159">
    <property type="component" value="Unassembled WGS sequence"/>
</dbReference>